<feature type="domain" description="EF-hand" evidence="3">
    <location>
        <begin position="15"/>
        <end position="50"/>
    </location>
</feature>
<evidence type="ECO:0000259" key="3">
    <source>
        <dbReference type="PROSITE" id="PS50222"/>
    </source>
</evidence>
<gene>
    <name evidence="5" type="primary">LOC110991244</name>
</gene>
<evidence type="ECO:0000313" key="5">
    <source>
        <dbReference type="RefSeq" id="XP_022112238.1"/>
    </source>
</evidence>
<dbReference type="PROSITE" id="PS50222">
    <property type="entry name" value="EF_HAND_2"/>
    <property type="match status" value="3"/>
</dbReference>
<feature type="domain" description="EF-hand" evidence="3">
    <location>
        <begin position="127"/>
        <end position="162"/>
    </location>
</feature>
<dbReference type="SMART" id="SM00054">
    <property type="entry name" value="EFh"/>
    <property type="match status" value="3"/>
</dbReference>
<dbReference type="InterPro" id="IPR011992">
    <property type="entry name" value="EF-hand-dom_pair"/>
</dbReference>
<dbReference type="PANTHER" id="PTHR23048">
    <property type="entry name" value="MYOSIN LIGHT CHAIN 1, 3"/>
    <property type="match status" value="1"/>
</dbReference>
<dbReference type="FunFam" id="1.10.238.10:FF:000178">
    <property type="entry name" value="Calmodulin-2 A"/>
    <property type="match status" value="1"/>
</dbReference>
<dbReference type="PROSITE" id="PS00018">
    <property type="entry name" value="EF_HAND_1"/>
    <property type="match status" value="1"/>
</dbReference>
<name>A0A8B8A3E0_ACAPL</name>
<dbReference type="GO" id="GO:0005509">
    <property type="term" value="F:calcium ion binding"/>
    <property type="evidence" value="ECO:0007669"/>
    <property type="project" value="InterPro"/>
</dbReference>
<dbReference type="CDD" id="cd00051">
    <property type="entry name" value="EFh"/>
    <property type="match status" value="2"/>
</dbReference>
<keyword evidence="2" id="KW-0106">Calcium</keyword>
<keyword evidence="1" id="KW-0677">Repeat</keyword>
<dbReference type="GeneID" id="110991244"/>
<proteinExistence type="predicted"/>
<keyword evidence="4" id="KW-1185">Reference proteome</keyword>
<organism evidence="4 5">
    <name type="scientific">Acanthaster planci</name>
    <name type="common">Crown-of-thorns starfish</name>
    <dbReference type="NCBI Taxonomy" id="133434"/>
    <lineage>
        <taxon>Eukaryota</taxon>
        <taxon>Metazoa</taxon>
        <taxon>Echinodermata</taxon>
        <taxon>Eleutherozoa</taxon>
        <taxon>Asterozoa</taxon>
        <taxon>Asteroidea</taxon>
        <taxon>Valvatacea</taxon>
        <taxon>Valvatida</taxon>
        <taxon>Acanthasteridae</taxon>
        <taxon>Acanthaster</taxon>
    </lineage>
</organism>
<feature type="domain" description="EF-hand" evidence="3">
    <location>
        <begin position="91"/>
        <end position="126"/>
    </location>
</feature>
<dbReference type="InterPro" id="IPR002048">
    <property type="entry name" value="EF_hand_dom"/>
</dbReference>
<dbReference type="Proteomes" id="UP000694845">
    <property type="component" value="Unplaced"/>
</dbReference>
<sequence length="162" mass="18757">MNQVDAKIQGELTPQEIRDLKDVFDTFDKEHRGFIDADDLRRALRVMGFKVTQDDLTEMIADVHGKTVPRREVTFEQFLELVVYKQGDARDVYAELEHGFRMMDIGEKGHLTFDDIKKASQAAGLKFRDSTIRDMMDEADTNGDDLISKEEFFQVMLQTNLF</sequence>
<evidence type="ECO:0000256" key="2">
    <source>
        <dbReference type="ARBA" id="ARBA00022837"/>
    </source>
</evidence>
<dbReference type="Pfam" id="PF13499">
    <property type="entry name" value="EF-hand_7"/>
    <property type="match status" value="2"/>
</dbReference>
<evidence type="ECO:0000313" key="4">
    <source>
        <dbReference type="Proteomes" id="UP000694845"/>
    </source>
</evidence>
<dbReference type="KEGG" id="aplc:110991244"/>
<dbReference type="AlphaFoldDB" id="A0A8B8A3E0"/>
<dbReference type="OrthoDB" id="343296at2759"/>
<reference evidence="5" key="1">
    <citation type="submission" date="2025-08" db="UniProtKB">
        <authorList>
            <consortium name="RefSeq"/>
        </authorList>
    </citation>
    <scope>IDENTIFICATION</scope>
</reference>
<accession>A0A8B8A3E0</accession>
<dbReference type="InterPro" id="IPR018247">
    <property type="entry name" value="EF_Hand_1_Ca_BS"/>
</dbReference>
<dbReference type="InterPro" id="IPR050230">
    <property type="entry name" value="CALM/Myosin/TropC-like"/>
</dbReference>
<protein>
    <submittedName>
        <fullName evidence="5">Caltractin-like</fullName>
    </submittedName>
</protein>
<dbReference type="OMA" id="DEFFQIM"/>
<dbReference type="GO" id="GO:0016460">
    <property type="term" value="C:myosin II complex"/>
    <property type="evidence" value="ECO:0007669"/>
    <property type="project" value="TreeGrafter"/>
</dbReference>
<dbReference type="SUPFAM" id="SSF47473">
    <property type="entry name" value="EF-hand"/>
    <property type="match status" value="1"/>
</dbReference>
<evidence type="ECO:0000256" key="1">
    <source>
        <dbReference type="ARBA" id="ARBA00022737"/>
    </source>
</evidence>
<dbReference type="PANTHER" id="PTHR23048:SF0">
    <property type="entry name" value="CALMODULIN LIKE 3"/>
    <property type="match status" value="1"/>
</dbReference>
<dbReference type="Gene3D" id="1.10.238.10">
    <property type="entry name" value="EF-hand"/>
    <property type="match status" value="2"/>
</dbReference>
<dbReference type="RefSeq" id="XP_022112238.1">
    <property type="nucleotide sequence ID" value="XM_022256546.1"/>
</dbReference>